<dbReference type="PANTHER" id="PTHR40128">
    <property type="entry name" value="EXPRESSED PROTEIN"/>
    <property type="match status" value="1"/>
</dbReference>
<dbReference type="AlphaFoldDB" id="A0A507FIQ2"/>
<feature type="compositionally biased region" description="Acidic residues" evidence="1">
    <location>
        <begin position="172"/>
        <end position="188"/>
    </location>
</feature>
<organism evidence="2 3">
    <name type="scientific">Chytriomyces confervae</name>
    <dbReference type="NCBI Taxonomy" id="246404"/>
    <lineage>
        <taxon>Eukaryota</taxon>
        <taxon>Fungi</taxon>
        <taxon>Fungi incertae sedis</taxon>
        <taxon>Chytridiomycota</taxon>
        <taxon>Chytridiomycota incertae sedis</taxon>
        <taxon>Chytridiomycetes</taxon>
        <taxon>Chytridiales</taxon>
        <taxon>Chytriomycetaceae</taxon>
        <taxon>Chytriomyces</taxon>
    </lineage>
</organism>
<feature type="region of interest" description="Disordered" evidence="1">
    <location>
        <begin position="150"/>
        <end position="204"/>
    </location>
</feature>
<proteinExistence type="predicted"/>
<dbReference type="Proteomes" id="UP000320333">
    <property type="component" value="Unassembled WGS sequence"/>
</dbReference>
<dbReference type="EMBL" id="QEAP01000058">
    <property type="protein sequence ID" value="TPX76092.1"/>
    <property type="molecule type" value="Genomic_DNA"/>
</dbReference>
<dbReference type="PANTHER" id="PTHR40128:SF1">
    <property type="entry name" value="PHYTANOYL-COA HYDROXYLASE"/>
    <property type="match status" value="1"/>
</dbReference>
<evidence type="ECO:0000313" key="2">
    <source>
        <dbReference type="EMBL" id="TPX76092.1"/>
    </source>
</evidence>
<evidence type="ECO:0000256" key="1">
    <source>
        <dbReference type="SAM" id="MobiDB-lite"/>
    </source>
</evidence>
<dbReference type="OrthoDB" id="2328924at2759"/>
<evidence type="ECO:0000313" key="3">
    <source>
        <dbReference type="Proteomes" id="UP000320333"/>
    </source>
</evidence>
<dbReference type="STRING" id="246404.A0A507FIQ2"/>
<dbReference type="InterPro" id="IPR008775">
    <property type="entry name" value="Phytyl_CoA_dOase-like"/>
</dbReference>
<gene>
    <name evidence="2" type="ORF">CcCBS67573_g02638</name>
</gene>
<feature type="compositionally biased region" description="Basic and acidic residues" evidence="1">
    <location>
        <begin position="154"/>
        <end position="163"/>
    </location>
</feature>
<name>A0A507FIQ2_9FUNG</name>
<sequence length="410" mass="44842">MQTVAACKSTVNINAHGKTLSCAAIQLKCGEPLAPHAKNMRRLLLENGVLVVKNAVPKETISNALRFVLSHARRSSIETIGDEGGGEGGDVDSAGANPASSAFDPESCTYSELPSLLSRMDIAFNEKVVAATAHQNVLEILDLLFQSESDDTTSIDREEDPKNLRNSSDTDNSSDSDCSYESESDSDSSDSKLPIQLRPPPPYPSFPRVTQIPHAWLRAVSTGKCTGPHLDRVYLGAGSQRLLTVWMPFTDVPIEKGALCVALESHKREEFHQLRSEYGSKPAGREGSESGWISQYPDRIQSMYGLNDGAKEGRENVSISPCSFSAECAPGLKRKANDNPSVHQTASKFSKANHGAINWVSMDFEMGDIAIFGLDLLHMTVNNVTDQWRVSCETRWQPTGDPYPPFFHKK</sequence>
<protein>
    <submittedName>
        <fullName evidence="2">Uncharacterized protein</fullName>
    </submittedName>
</protein>
<accession>A0A507FIQ2</accession>
<dbReference type="SUPFAM" id="SSF51197">
    <property type="entry name" value="Clavaminate synthase-like"/>
    <property type="match status" value="2"/>
</dbReference>
<feature type="region of interest" description="Disordered" evidence="1">
    <location>
        <begin position="79"/>
        <end position="106"/>
    </location>
</feature>
<keyword evidence="3" id="KW-1185">Reference proteome</keyword>
<dbReference type="Pfam" id="PF05721">
    <property type="entry name" value="PhyH"/>
    <property type="match status" value="1"/>
</dbReference>
<comment type="caution">
    <text evidence="2">The sequence shown here is derived from an EMBL/GenBank/DDBJ whole genome shotgun (WGS) entry which is preliminary data.</text>
</comment>
<reference evidence="2 3" key="1">
    <citation type="journal article" date="2019" name="Sci. Rep.">
        <title>Comparative genomics of chytrid fungi reveal insights into the obligate biotrophic and pathogenic lifestyle of Synchytrium endobioticum.</title>
        <authorList>
            <person name="van de Vossenberg B.T.L.H."/>
            <person name="Warris S."/>
            <person name="Nguyen H.D.T."/>
            <person name="van Gent-Pelzer M.P.E."/>
            <person name="Joly D.L."/>
            <person name="van de Geest H.C."/>
            <person name="Bonants P.J.M."/>
            <person name="Smith D.S."/>
            <person name="Levesque C.A."/>
            <person name="van der Lee T.A.J."/>
        </authorList>
    </citation>
    <scope>NUCLEOTIDE SEQUENCE [LARGE SCALE GENOMIC DNA]</scope>
    <source>
        <strain evidence="2 3">CBS 675.73</strain>
    </source>
</reference>
<dbReference type="Gene3D" id="2.60.120.620">
    <property type="entry name" value="q2cbj1_9rhob like domain"/>
    <property type="match status" value="2"/>
</dbReference>